<dbReference type="EMBL" id="CM056820">
    <property type="protein sequence ID" value="KAJ8615567.1"/>
    <property type="molecule type" value="Genomic_DNA"/>
</dbReference>
<proteinExistence type="predicted"/>
<keyword evidence="2" id="KW-1185">Reference proteome</keyword>
<organism evidence="1 2">
    <name type="scientific">Persea americana</name>
    <name type="common">Avocado</name>
    <dbReference type="NCBI Taxonomy" id="3435"/>
    <lineage>
        <taxon>Eukaryota</taxon>
        <taxon>Viridiplantae</taxon>
        <taxon>Streptophyta</taxon>
        <taxon>Embryophyta</taxon>
        <taxon>Tracheophyta</taxon>
        <taxon>Spermatophyta</taxon>
        <taxon>Magnoliopsida</taxon>
        <taxon>Magnoliidae</taxon>
        <taxon>Laurales</taxon>
        <taxon>Lauraceae</taxon>
        <taxon>Persea</taxon>
    </lineage>
</organism>
<protein>
    <submittedName>
        <fullName evidence="1">Uncharacterized protein</fullName>
    </submittedName>
</protein>
<dbReference type="Proteomes" id="UP001234297">
    <property type="component" value="Chromosome 12"/>
</dbReference>
<evidence type="ECO:0000313" key="1">
    <source>
        <dbReference type="EMBL" id="KAJ8615567.1"/>
    </source>
</evidence>
<comment type="caution">
    <text evidence="1">The sequence shown here is derived from an EMBL/GenBank/DDBJ whole genome shotgun (WGS) entry which is preliminary data.</text>
</comment>
<accession>A0ACC2K383</accession>
<reference evidence="1 2" key="1">
    <citation type="journal article" date="2022" name="Hortic Res">
        <title>A haplotype resolved chromosomal level avocado genome allows analysis of novel avocado genes.</title>
        <authorList>
            <person name="Nath O."/>
            <person name="Fletcher S.J."/>
            <person name="Hayward A."/>
            <person name="Shaw L.M."/>
            <person name="Masouleh A.K."/>
            <person name="Furtado A."/>
            <person name="Henry R.J."/>
            <person name="Mitter N."/>
        </authorList>
    </citation>
    <scope>NUCLEOTIDE SEQUENCE [LARGE SCALE GENOMIC DNA]</scope>
    <source>
        <strain evidence="2">cv. Hass</strain>
    </source>
</reference>
<sequence>MNEGLREALFLDIKKLKVFGDSKVVISQVLGEWKVNSPTLAKYHKLSTTLATGFERISVVYIPKALNRLADSLATLASISRMPFNDSTESFVIRKLNSSTIDDFDPELKLAIVPYQPQFVTQNVTRDKFPKIIKIEFLGRIHHDDDPMDDNPWFCDIKNYLLDGYIPEYASKSDRRALKELAQRYIIVGGQLYKRSFQGILLRCVDAQEAAHIIYEAHSGVCGGHVNGQMLAKKIVRQGRVSLKLFMDKKKKTVEFAEYGNDFVDVLLSFLTMPVGTIIGLIGKE</sequence>
<gene>
    <name evidence="1" type="ORF">MRB53_034939</name>
</gene>
<name>A0ACC2K383_PERAE</name>
<evidence type="ECO:0000313" key="2">
    <source>
        <dbReference type="Proteomes" id="UP001234297"/>
    </source>
</evidence>